<protein>
    <submittedName>
        <fullName evidence="3">Uncharacterized protein DUF1707</fullName>
    </submittedName>
</protein>
<reference evidence="3 4" key="1">
    <citation type="submission" date="2019-06" db="EMBL/GenBank/DDBJ databases">
        <title>Sequencing the genomes of 1000 actinobacteria strains.</title>
        <authorList>
            <person name="Klenk H.-P."/>
        </authorList>
    </citation>
    <scope>NUCLEOTIDE SEQUENCE [LARGE SCALE GENOMIC DNA]</scope>
    <source>
        <strain evidence="3 4">DSM 45301</strain>
    </source>
</reference>
<dbReference type="EMBL" id="VFPA01000001">
    <property type="protein sequence ID" value="TQM16118.1"/>
    <property type="molecule type" value="Genomic_DNA"/>
</dbReference>
<evidence type="ECO:0000256" key="1">
    <source>
        <dbReference type="SAM" id="Phobius"/>
    </source>
</evidence>
<evidence type="ECO:0000259" key="2">
    <source>
        <dbReference type="Pfam" id="PF08044"/>
    </source>
</evidence>
<evidence type="ECO:0000313" key="4">
    <source>
        <dbReference type="Proteomes" id="UP000315677"/>
    </source>
</evidence>
<accession>A0A543E3E9</accession>
<keyword evidence="1" id="KW-1133">Transmembrane helix</keyword>
<feature type="domain" description="DUF1707" evidence="2">
    <location>
        <begin position="10"/>
        <end position="62"/>
    </location>
</feature>
<keyword evidence="4" id="KW-1185">Reference proteome</keyword>
<gene>
    <name evidence="3" type="ORF">FB558_2921</name>
</gene>
<keyword evidence="1" id="KW-0812">Transmembrane</keyword>
<dbReference type="RefSeq" id="WP_246106427.1">
    <property type="nucleotide sequence ID" value="NZ_VFPA01000001.1"/>
</dbReference>
<organism evidence="3 4">
    <name type="scientific">Pseudonocardia kunmingensis</name>
    <dbReference type="NCBI Taxonomy" id="630975"/>
    <lineage>
        <taxon>Bacteria</taxon>
        <taxon>Bacillati</taxon>
        <taxon>Actinomycetota</taxon>
        <taxon>Actinomycetes</taxon>
        <taxon>Pseudonocardiales</taxon>
        <taxon>Pseudonocardiaceae</taxon>
        <taxon>Pseudonocardia</taxon>
    </lineage>
</organism>
<dbReference type="InterPro" id="IPR012551">
    <property type="entry name" value="DUF1707_SHOCT-like"/>
</dbReference>
<comment type="caution">
    <text evidence="3">The sequence shown here is derived from an EMBL/GenBank/DDBJ whole genome shotgun (WGS) entry which is preliminary data.</text>
</comment>
<dbReference type="PANTHER" id="PTHR40763:SF5">
    <property type="entry name" value="MEMBRANE PROTEIN"/>
    <property type="match status" value="1"/>
</dbReference>
<feature type="transmembrane region" description="Helical" evidence="1">
    <location>
        <begin position="88"/>
        <end position="105"/>
    </location>
</feature>
<name>A0A543E3E9_9PSEU</name>
<dbReference type="AlphaFoldDB" id="A0A543E3E9"/>
<dbReference type="Pfam" id="PF08044">
    <property type="entry name" value="DUF1707"/>
    <property type="match status" value="1"/>
</dbReference>
<dbReference type="PANTHER" id="PTHR40763">
    <property type="entry name" value="MEMBRANE PROTEIN-RELATED"/>
    <property type="match status" value="1"/>
</dbReference>
<proteinExistence type="predicted"/>
<feature type="transmembrane region" description="Helical" evidence="1">
    <location>
        <begin position="111"/>
        <end position="131"/>
    </location>
</feature>
<sequence length="135" mass="14790">MTSDADRSRLRVSDAERSATAERLRVAVDEGRLDLTEYDSRLRSAYAARTYGELDSVTADLPAVREAGPPAVPKKESRHTWQSEWRDWLGGAVIMLAIWGTTSLVNGDLIAFWPAIPLGIWAAVIVAGALGRKPK</sequence>
<evidence type="ECO:0000313" key="3">
    <source>
        <dbReference type="EMBL" id="TQM16118.1"/>
    </source>
</evidence>
<keyword evidence="1" id="KW-0472">Membrane</keyword>
<dbReference type="Proteomes" id="UP000315677">
    <property type="component" value="Unassembled WGS sequence"/>
</dbReference>